<name>A0AAV8X5S6_9CUCU</name>
<protein>
    <submittedName>
        <fullName evidence="1">Uncharacterized protein</fullName>
    </submittedName>
</protein>
<gene>
    <name evidence="1" type="ORF">NQ314_014125</name>
</gene>
<proteinExistence type="predicted"/>
<dbReference type="EMBL" id="JANEYF010003884">
    <property type="protein sequence ID" value="KAJ8933297.1"/>
    <property type="molecule type" value="Genomic_DNA"/>
</dbReference>
<dbReference type="Proteomes" id="UP001162156">
    <property type="component" value="Unassembled WGS sequence"/>
</dbReference>
<reference evidence="1" key="1">
    <citation type="journal article" date="2023" name="Insect Mol. Biol.">
        <title>Genome sequencing provides insights into the evolution of gene families encoding plant cell wall-degrading enzymes in longhorned beetles.</title>
        <authorList>
            <person name="Shin N.R."/>
            <person name="Okamura Y."/>
            <person name="Kirsch R."/>
            <person name="Pauchet Y."/>
        </authorList>
    </citation>
    <scope>NUCLEOTIDE SEQUENCE</scope>
    <source>
        <strain evidence="1">RBIC_L_NR</strain>
    </source>
</reference>
<keyword evidence="2" id="KW-1185">Reference proteome</keyword>
<comment type="caution">
    <text evidence="1">The sequence shown here is derived from an EMBL/GenBank/DDBJ whole genome shotgun (WGS) entry which is preliminary data.</text>
</comment>
<sequence length="88" mass="9895">MSFSSHSLVSSNTNTCQFCQGSHIINNCDKFLQLSISNRIQEIKGKRLCLNCFGDNHISINCKAPKCPKCKSPHNNLLHLQYAQKNNS</sequence>
<evidence type="ECO:0000313" key="2">
    <source>
        <dbReference type="Proteomes" id="UP001162156"/>
    </source>
</evidence>
<accession>A0AAV8X5S6</accession>
<dbReference type="AlphaFoldDB" id="A0AAV8X5S6"/>
<evidence type="ECO:0000313" key="1">
    <source>
        <dbReference type="EMBL" id="KAJ8933297.1"/>
    </source>
</evidence>
<organism evidence="1 2">
    <name type="scientific">Rhamnusium bicolor</name>
    <dbReference type="NCBI Taxonomy" id="1586634"/>
    <lineage>
        <taxon>Eukaryota</taxon>
        <taxon>Metazoa</taxon>
        <taxon>Ecdysozoa</taxon>
        <taxon>Arthropoda</taxon>
        <taxon>Hexapoda</taxon>
        <taxon>Insecta</taxon>
        <taxon>Pterygota</taxon>
        <taxon>Neoptera</taxon>
        <taxon>Endopterygota</taxon>
        <taxon>Coleoptera</taxon>
        <taxon>Polyphaga</taxon>
        <taxon>Cucujiformia</taxon>
        <taxon>Chrysomeloidea</taxon>
        <taxon>Cerambycidae</taxon>
        <taxon>Lepturinae</taxon>
        <taxon>Rhagiini</taxon>
        <taxon>Rhamnusium</taxon>
    </lineage>
</organism>